<evidence type="ECO:0000313" key="2">
    <source>
        <dbReference type="Proteomes" id="UP000309061"/>
    </source>
</evidence>
<evidence type="ECO:0000313" key="1">
    <source>
        <dbReference type="EMBL" id="QGM44864.1"/>
    </source>
</evidence>
<accession>A0A6B8K9B1</accession>
<reference evidence="1 2" key="1">
    <citation type="submission" date="2019-11" db="EMBL/GenBank/DDBJ databases">
        <title>The genome sequence of Methylocystis heyeri.</title>
        <authorList>
            <person name="Oshkin I.Y."/>
            <person name="Miroshnikov K."/>
            <person name="Dedysh S.N."/>
        </authorList>
    </citation>
    <scope>NUCLEOTIDE SEQUENCE [LARGE SCALE GENOMIC DNA]</scope>
    <source>
        <strain evidence="1 2">H2</strain>
    </source>
</reference>
<gene>
    <name evidence="1" type="ORF">H2LOC_003705</name>
</gene>
<dbReference type="Proteomes" id="UP000309061">
    <property type="component" value="Chromosome"/>
</dbReference>
<keyword evidence="2" id="KW-1185">Reference proteome</keyword>
<sequence length="135" mass="14846">MITLPGVVGLLIAAWLTGVWFPFALVAVVLAAVSAAFSSLTVEVSPDELVWFFGPGLFRKSVPRSEISLVSPVTNKWWYGWGIHLTPHGWLYNVSGLEAVEIKLWTGRTLRIGSDETEKLVHALRSGWTQTRVGA</sequence>
<organism evidence="1 2">
    <name type="scientific">Methylocystis heyeri</name>
    <dbReference type="NCBI Taxonomy" id="391905"/>
    <lineage>
        <taxon>Bacteria</taxon>
        <taxon>Pseudomonadati</taxon>
        <taxon>Pseudomonadota</taxon>
        <taxon>Alphaproteobacteria</taxon>
        <taxon>Hyphomicrobiales</taxon>
        <taxon>Methylocystaceae</taxon>
        <taxon>Methylocystis</taxon>
    </lineage>
</organism>
<dbReference type="EMBL" id="CP046052">
    <property type="protein sequence ID" value="QGM44864.1"/>
    <property type="molecule type" value="Genomic_DNA"/>
</dbReference>
<name>A0A6B8K9B1_9HYPH</name>
<proteinExistence type="predicted"/>
<dbReference type="KEGG" id="mhey:H2LOC_003705"/>
<dbReference type="AlphaFoldDB" id="A0A6B8K9B1"/>
<dbReference type="OrthoDB" id="5471116at2"/>
<protein>
    <submittedName>
        <fullName evidence="1">Uncharacterized protein</fullName>
    </submittedName>
</protein>
<dbReference type="RefSeq" id="WP_136495155.1">
    <property type="nucleotide sequence ID" value="NZ_CP046052.1"/>
</dbReference>